<proteinExistence type="predicted"/>
<gene>
    <name evidence="2" type="ORF">GN277_20495</name>
</gene>
<dbReference type="InterPro" id="IPR029063">
    <property type="entry name" value="SAM-dependent_MTases_sf"/>
</dbReference>
<dbReference type="PANTHER" id="PTHR34203">
    <property type="entry name" value="METHYLTRANSFERASE, FKBM FAMILY PROTEIN"/>
    <property type="match status" value="1"/>
</dbReference>
<feature type="domain" description="Methyltransferase FkbM" evidence="1">
    <location>
        <begin position="297"/>
        <end position="438"/>
    </location>
</feature>
<organism evidence="2 3">
    <name type="scientific">Sporofaciens musculi</name>
    <dbReference type="NCBI Taxonomy" id="2681861"/>
    <lineage>
        <taxon>Bacteria</taxon>
        <taxon>Bacillati</taxon>
        <taxon>Bacillota</taxon>
        <taxon>Clostridia</taxon>
        <taxon>Lachnospirales</taxon>
        <taxon>Lachnospiraceae</taxon>
        <taxon>Sporofaciens</taxon>
    </lineage>
</organism>
<name>A0A7X3MJZ9_9FIRM</name>
<dbReference type="SUPFAM" id="SSF53335">
    <property type="entry name" value="S-adenosyl-L-methionine-dependent methyltransferases"/>
    <property type="match status" value="1"/>
</dbReference>
<evidence type="ECO:0000259" key="1">
    <source>
        <dbReference type="Pfam" id="PF05050"/>
    </source>
</evidence>
<keyword evidence="2" id="KW-0489">Methyltransferase</keyword>
<dbReference type="Proteomes" id="UP000460412">
    <property type="component" value="Unassembled WGS sequence"/>
</dbReference>
<accession>A0A7X3MJZ9</accession>
<comment type="caution">
    <text evidence="2">The sequence shown here is derived from an EMBL/GenBank/DDBJ whole genome shotgun (WGS) entry which is preliminary data.</text>
</comment>
<sequence length="480" mass="55702">MRSLLEYSQLIKKHYEGPLRIYGAGIGAYYLARDILNNHKKFTVECFMVSDESVNISGCFGIPVKSFDECQQGKEIPVIVGTLEWLHEEIVHLLVQYGFENIFVLKDEEYLKIRQKNPDTDADVLFSTHKVLIAEQQLLLNQQQMIFNMQVMAEKLREIEIKLWKNPILFEKNGAYHNESYVKDFKILRENEEFDNMINALVKKLDTESRCEVYRIIHRLHQLCDEKEIFLTKDEEQYTEEMREALDNETFELGNRIVCGKYILPGGIHIEPAVFYYKNGIEQLRYKEKVGKKAIIDAGGYIGDSSLIFSENFDGKIYCFEFEKNNLLSIEDVIEWNGLKNVIPVDMALTDQTGEMEVFIGTVSNCSYNSINNFGRGLEYKKEKVPCITLDDFVYENNLEVGLIKADVEGCEKQLILGAVNTIKEQHPTLMISIYHSIDDLFTIKPLIESIYSEYDMKIFRPVLPYSFIEETLLICEPKC</sequence>
<dbReference type="RefSeq" id="WP_159753114.1">
    <property type="nucleotide sequence ID" value="NZ_WUQX01000001.1"/>
</dbReference>
<dbReference type="EMBL" id="WUQX01000001">
    <property type="protein sequence ID" value="MXP77642.1"/>
    <property type="molecule type" value="Genomic_DNA"/>
</dbReference>
<keyword evidence="3" id="KW-1185">Reference proteome</keyword>
<protein>
    <submittedName>
        <fullName evidence="2">FkbM family methyltransferase</fullName>
    </submittedName>
</protein>
<dbReference type="InterPro" id="IPR006342">
    <property type="entry name" value="FkbM_mtfrase"/>
</dbReference>
<evidence type="ECO:0000313" key="3">
    <source>
        <dbReference type="Proteomes" id="UP000460412"/>
    </source>
</evidence>
<dbReference type="GO" id="GO:0032259">
    <property type="term" value="P:methylation"/>
    <property type="evidence" value="ECO:0007669"/>
    <property type="project" value="UniProtKB-KW"/>
</dbReference>
<keyword evidence="2" id="KW-0808">Transferase</keyword>
<evidence type="ECO:0000313" key="2">
    <source>
        <dbReference type="EMBL" id="MXP77642.1"/>
    </source>
</evidence>
<dbReference type="AlphaFoldDB" id="A0A7X3MJZ9"/>
<dbReference type="NCBIfam" id="TIGR01444">
    <property type="entry name" value="fkbM_fam"/>
    <property type="match status" value="1"/>
</dbReference>
<dbReference type="GO" id="GO:0008168">
    <property type="term" value="F:methyltransferase activity"/>
    <property type="evidence" value="ECO:0007669"/>
    <property type="project" value="UniProtKB-KW"/>
</dbReference>
<dbReference type="PANTHER" id="PTHR34203:SF15">
    <property type="entry name" value="SLL1173 PROTEIN"/>
    <property type="match status" value="1"/>
</dbReference>
<reference evidence="2 3" key="1">
    <citation type="submission" date="2019-12" db="EMBL/GenBank/DDBJ databases">
        <title>Sporaefaciens musculi gen. nov., sp. nov., a novel bacterium isolated from the caecum of an obese mouse.</title>
        <authorList>
            <person name="Rasmussen T.S."/>
            <person name="Streidl T."/>
            <person name="Hitch T.C.A."/>
            <person name="Wortmann E."/>
            <person name="Deptula P."/>
            <person name="Hansen M."/>
            <person name="Nielsen D.S."/>
            <person name="Clavel T."/>
            <person name="Vogensen F.K."/>
        </authorList>
    </citation>
    <scope>NUCLEOTIDE SEQUENCE [LARGE SCALE GENOMIC DNA]</scope>
    <source>
        <strain evidence="2 3">WCA-9-b2</strain>
    </source>
</reference>
<dbReference type="InterPro" id="IPR052514">
    <property type="entry name" value="SAM-dependent_MTase"/>
</dbReference>
<dbReference type="Gene3D" id="3.40.50.150">
    <property type="entry name" value="Vaccinia Virus protein VP39"/>
    <property type="match status" value="1"/>
</dbReference>
<dbReference type="Pfam" id="PF05050">
    <property type="entry name" value="Methyltransf_21"/>
    <property type="match status" value="1"/>
</dbReference>